<reference evidence="1" key="3">
    <citation type="submission" date="2025-09" db="UniProtKB">
        <authorList>
            <consortium name="Ensembl"/>
        </authorList>
    </citation>
    <scope>IDENTIFICATION</scope>
</reference>
<dbReference type="Ensembl" id="ENSPFOT00000023022.1">
    <property type="protein sequence ID" value="ENSPFOP00000028166.1"/>
    <property type="gene ID" value="ENSPFOG00000021995.1"/>
</dbReference>
<dbReference type="EMBL" id="AYCK01019610">
    <property type="status" value="NOT_ANNOTATED_CDS"/>
    <property type="molecule type" value="Genomic_DNA"/>
</dbReference>
<sequence>PVKVETITTGVTHGADVDLIDQVRSRVRLEGTNQDGQYTIVFCPIVSRVGSDVEAAMQNMPPNKKVVLVLMHHTRDPDYSTAGRSWSEVYRNVDLEVHVLFHESVPGLLTCSQNTDAVYEMQTYLQPSKTKINKWNQLNQKVIA</sequence>
<dbReference type="AlphaFoldDB" id="A0A096M9S5"/>
<reference evidence="2" key="1">
    <citation type="submission" date="2013-10" db="EMBL/GenBank/DDBJ databases">
        <authorList>
            <person name="Schartl M."/>
            <person name="Warren W."/>
        </authorList>
    </citation>
    <scope>NUCLEOTIDE SEQUENCE [LARGE SCALE GENOMIC DNA]</scope>
    <source>
        <strain evidence="2">female</strain>
    </source>
</reference>
<dbReference type="Proteomes" id="UP000028760">
    <property type="component" value="Unassembled WGS sequence"/>
</dbReference>
<proteinExistence type="predicted"/>
<evidence type="ECO:0000313" key="1">
    <source>
        <dbReference type="Ensembl" id="ENSPFOP00000028166.1"/>
    </source>
</evidence>
<reference evidence="1" key="2">
    <citation type="submission" date="2025-08" db="UniProtKB">
        <authorList>
            <consortium name="Ensembl"/>
        </authorList>
    </citation>
    <scope>IDENTIFICATION</scope>
</reference>
<organism evidence="1 2">
    <name type="scientific">Poecilia formosa</name>
    <name type="common">Amazon molly</name>
    <name type="synonym">Limia formosa</name>
    <dbReference type="NCBI Taxonomy" id="48698"/>
    <lineage>
        <taxon>Eukaryota</taxon>
        <taxon>Metazoa</taxon>
        <taxon>Chordata</taxon>
        <taxon>Craniata</taxon>
        <taxon>Vertebrata</taxon>
        <taxon>Euteleostomi</taxon>
        <taxon>Actinopterygii</taxon>
        <taxon>Neopterygii</taxon>
        <taxon>Teleostei</taxon>
        <taxon>Neoteleostei</taxon>
        <taxon>Acanthomorphata</taxon>
        <taxon>Ovalentaria</taxon>
        <taxon>Atherinomorphae</taxon>
        <taxon>Cyprinodontiformes</taxon>
        <taxon>Poeciliidae</taxon>
        <taxon>Poeciliinae</taxon>
        <taxon>Poecilia</taxon>
    </lineage>
</organism>
<dbReference type="PANTHER" id="PTHR34488">
    <property type="entry name" value="SI:CH211-245H14.1-RELATED"/>
    <property type="match status" value="1"/>
</dbReference>
<dbReference type="GeneTree" id="ENSGT01110000267317"/>
<keyword evidence="2" id="KW-1185">Reference proteome</keyword>
<protein>
    <submittedName>
        <fullName evidence="1">Uncharacterized protein</fullName>
    </submittedName>
</protein>
<evidence type="ECO:0000313" key="2">
    <source>
        <dbReference type="Proteomes" id="UP000028760"/>
    </source>
</evidence>
<accession>A0A096M9S5</accession>
<name>A0A096M9S5_POEFO</name>
<dbReference type="PANTHER" id="PTHR34488:SF1">
    <property type="entry name" value="SI:CH211-245H14.1-RELATED"/>
    <property type="match status" value="1"/>
</dbReference>